<dbReference type="SUPFAM" id="SSF56935">
    <property type="entry name" value="Porins"/>
    <property type="match status" value="1"/>
</dbReference>
<keyword evidence="7" id="KW-0732">Signal</keyword>
<dbReference type="Pfam" id="PF13620">
    <property type="entry name" value="CarboxypepD_reg"/>
    <property type="match status" value="1"/>
</dbReference>
<organism evidence="9 10">
    <name type="scientific">Phenylobacterium parvum</name>
    <dbReference type="NCBI Taxonomy" id="2201350"/>
    <lineage>
        <taxon>Bacteria</taxon>
        <taxon>Pseudomonadati</taxon>
        <taxon>Pseudomonadota</taxon>
        <taxon>Alphaproteobacteria</taxon>
        <taxon>Caulobacterales</taxon>
        <taxon>Caulobacteraceae</taxon>
        <taxon>Phenylobacterium</taxon>
    </lineage>
</organism>
<evidence type="ECO:0000256" key="5">
    <source>
        <dbReference type="ARBA" id="ARBA00023136"/>
    </source>
</evidence>
<evidence type="ECO:0000313" key="10">
    <source>
        <dbReference type="Proteomes" id="UP000247763"/>
    </source>
</evidence>
<evidence type="ECO:0000256" key="4">
    <source>
        <dbReference type="ARBA" id="ARBA00022692"/>
    </source>
</evidence>
<feature type="domain" description="TonB-dependent transporter Oar-like beta-barrel" evidence="8">
    <location>
        <begin position="241"/>
        <end position="1069"/>
    </location>
</feature>
<sequence>MMSTRMLANSAAVAALMCAMAVPAFAQETTSAIRGRITDSAGAAVAGATVSITHVPTGTTVTTLSGPDGFYSARGLRVGGPYKIDVTASGRSESSSVQSVGVGAPVTVNVAFAGNQVEEVVVTAALAKREENGGPTSNYGLGDIQDLPSLKRDLKDVARLNPFVVLDPSNLDAVFAGGVSNRFNSLTVDGVKQNDDFGLNNNGYPTQRSPISTDAVQAMSVNLAPYSVLYNDFQGANINVVTKSGTNTFKGTFVYEYSDQDYIGDKANGQTFTNIFEEKSWAATLGGPIIKDKLFFFASYEQFDAERGTIAGPVGSGKPVIAGNPAAAIPFITPAQVTQVQDILKNVYGYGVDSESSILNNLALPEEDTKKLIKLDWNITDNHRLAFTWQSTEGTRLIEGNRSSSTQLALYSNYYTKGDDLTVYSAQLNSEWTDNLRTELTATQKEVVTLQIPVGGVSGNASGNGDETTEYGQFSIGANPAVSGTATRILAGPDNSRHANELENTVTTYRARVFYDLGDHEFAAGVEKENLEVYNLFAQRTEGEFTFNSVADLQNRVLNQLVYQNAIVDANGDGVRNEKDLAAQFEYDTWNLYAQDTLRITPNLTLTAGFRYTRLNQDDKPLANPYFLSRYGFSNSENLDGKSVLMPRLSFDWRPEYEANFGAVGVSGLRVTGGFGLFSGGAATVWVSNSFSNTGVLGASVSCLRNATSSACGLAAGTNDNAILSQVSSFADLPTALESLLDPTRPSIVNIQRSAGANGIDPSFEPIQTWKSSLTFAGDLNLGWLGDNYEFSVDYLRGDVRKGILWKDYRGGLSPVAFAPDGRPIYRRNAERGLFVTGVASSDSGSDLILTNTDQGFQQAWAFSLSKSWDSGFDGSFSYTLTDAKDVNPGTSSVAFSNWANLATADVNNPGLATSNYEIKHSYKLRLSWTRELWEDNKTNVSLFMEHRSGLPYSFVYNISGSASMSTFGDGASNRQLFYVPQVDSSGNVTLTSDPIVTYATGFNMAAFNEYLKGVGLTDHAGKISPRNGFRSDDVTRFDLRLSQELPAFVPNGAKLKLFADFINIGNMLNDEWGVLEQVDFPYAAPIVGVSLAGGKYTYSNFQPAVKTLSNSDAPNRSLWQVKFGLKYSF</sequence>
<dbReference type="KEGG" id="phb:HYN04_01060"/>
<dbReference type="OrthoDB" id="9768147at2"/>
<evidence type="ECO:0000256" key="3">
    <source>
        <dbReference type="ARBA" id="ARBA00022452"/>
    </source>
</evidence>
<dbReference type="Gene3D" id="2.60.40.1120">
    <property type="entry name" value="Carboxypeptidase-like, regulatory domain"/>
    <property type="match status" value="1"/>
</dbReference>
<accession>A0A2Z3HJ08</accession>
<name>A0A2Z3HJ08_9CAUL</name>
<keyword evidence="9" id="KW-0675">Receptor</keyword>
<protein>
    <submittedName>
        <fullName evidence="9">TonB-dependent receptor</fullName>
    </submittedName>
</protein>
<dbReference type="InterPro" id="IPR008969">
    <property type="entry name" value="CarboxyPept-like_regulatory"/>
</dbReference>
<keyword evidence="4" id="KW-0812">Transmembrane</keyword>
<keyword evidence="2" id="KW-0813">Transport</keyword>
<dbReference type="AlphaFoldDB" id="A0A2Z3HJ08"/>
<dbReference type="InterPro" id="IPR057601">
    <property type="entry name" value="Oar-like_b-barrel"/>
</dbReference>
<evidence type="ECO:0000256" key="1">
    <source>
        <dbReference type="ARBA" id="ARBA00004571"/>
    </source>
</evidence>
<evidence type="ECO:0000256" key="6">
    <source>
        <dbReference type="ARBA" id="ARBA00023237"/>
    </source>
</evidence>
<evidence type="ECO:0000313" key="9">
    <source>
        <dbReference type="EMBL" id="AWM76473.1"/>
    </source>
</evidence>
<dbReference type="PANTHER" id="PTHR30069">
    <property type="entry name" value="TONB-DEPENDENT OUTER MEMBRANE RECEPTOR"/>
    <property type="match status" value="1"/>
</dbReference>
<dbReference type="GO" id="GO:0044718">
    <property type="term" value="P:siderophore transmembrane transport"/>
    <property type="evidence" value="ECO:0007669"/>
    <property type="project" value="TreeGrafter"/>
</dbReference>
<keyword evidence="10" id="KW-1185">Reference proteome</keyword>
<keyword evidence="6" id="KW-0998">Cell outer membrane</keyword>
<keyword evidence="3" id="KW-1134">Transmembrane beta strand</keyword>
<feature type="signal peptide" evidence="7">
    <location>
        <begin position="1"/>
        <end position="26"/>
    </location>
</feature>
<keyword evidence="5" id="KW-0472">Membrane</keyword>
<dbReference type="Proteomes" id="UP000247763">
    <property type="component" value="Chromosome"/>
</dbReference>
<evidence type="ECO:0000259" key="8">
    <source>
        <dbReference type="Pfam" id="PF25183"/>
    </source>
</evidence>
<feature type="chain" id="PRO_5016459193" evidence="7">
    <location>
        <begin position="27"/>
        <end position="1130"/>
    </location>
</feature>
<dbReference type="Gene3D" id="2.40.170.20">
    <property type="entry name" value="TonB-dependent receptor, beta-barrel domain"/>
    <property type="match status" value="1"/>
</dbReference>
<dbReference type="Pfam" id="PF25183">
    <property type="entry name" value="OMP_b-brl_4"/>
    <property type="match status" value="1"/>
</dbReference>
<gene>
    <name evidence="9" type="ORF">HYN04_01060</name>
</gene>
<dbReference type="GO" id="GO:0009279">
    <property type="term" value="C:cell outer membrane"/>
    <property type="evidence" value="ECO:0007669"/>
    <property type="project" value="UniProtKB-SubCell"/>
</dbReference>
<dbReference type="GO" id="GO:0015344">
    <property type="term" value="F:siderophore uptake transmembrane transporter activity"/>
    <property type="evidence" value="ECO:0007669"/>
    <property type="project" value="TreeGrafter"/>
</dbReference>
<proteinExistence type="predicted"/>
<evidence type="ECO:0000256" key="7">
    <source>
        <dbReference type="SAM" id="SignalP"/>
    </source>
</evidence>
<dbReference type="InterPro" id="IPR039426">
    <property type="entry name" value="TonB-dep_rcpt-like"/>
</dbReference>
<dbReference type="RefSeq" id="WP_110449042.1">
    <property type="nucleotide sequence ID" value="NZ_CP029479.1"/>
</dbReference>
<dbReference type="InterPro" id="IPR036942">
    <property type="entry name" value="Beta-barrel_TonB_sf"/>
</dbReference>
<comment type="subcellular location">
    <subcellularLocation>
        <location evidence="1">Cell outer membrane</location>
        <topology evidence="1">Multi-pass membrane protein</topology>
    </subcellularLocation>
</comment>
<dbReference type="PANTHER" id="PTHR30069:SF46">
    <property type="entry name" value="OAR PROTEIN"/>
    <property type="match status" value="1"/>
</dbReference>
<evidence type="ECO:0000256" key="2">
    <source>
        <dbReference type="ARBA" id="ARBA00022448"/>
    </source>
</evidence>
<dbReference type="EMBL" id="CP029479">
    <property type="protein sequence ID" value="AWM76473.1"/>
    <property type="molecule type" value="Genomic_DNA"/>
</dbReference>
<reference evidence="10" key="1">
    <citation type="submission" date="2018-05" db="EMBL/GenBank/DDBJ databases">
        <title>Genome sequencing of Phenylobacterium sp. HYN0004.</title>
        <authorList>
            <person name="Yi H."/>
            <person name="Baek C."/>
        </authorList>
    </citation>
    <scope>NUCLEOTIDE SEQUENCE [LARGE SCALE GENOMIC DNA]</scope>
    <source>
        <strain evidence="10">HYN0004</strain>
    </source>
</reference>
<dbReference type="SUPFAM" id="SSF49464">
    <property type="entry name" value="Carboxypeptidase regulatory domain-like"/>
    <property type="match status" value="1"/>
</dbReference>